<proteinExistence type="predicted"/>
<evidence type="ECO:0000256" key="2">
    <source>
        <dbReference type="SAM" id="Phobius"/>
    </source>
</evidence>
<feature type="compositionally biased region" description="Low complexity" evidence="1">
    <location>
        <begin position="784"/>
        <end position="801"/>
    </location>
</feature>
<keyword evidence="2" id="KW-0812">Transmembrane</keyword>
<evidence type="ECO:0000313" key="3">
    <source>
        <dbReference type="EMBL" id="AIE98935.1"/>
    </source>
</evidence>
<feature type="region of interest" description="Disordered" evidence="1">
    <location>
        <begin position="544"/>
        <end position="567"/>
    </location>
</feature>
<sequence length="835" mass="89842">MALLRAMHRPLGMSALFLVALLFPLLTLQTATASELANAGTKSTFDDSTIGWYETYDGSIAVINKTGNVTAFDWKDGARLDQWSVYLNESVNTAAIDNVQHRLAVATDDGVQVISTEYQNVLYSINIGEPIDSLAWDGDGDLWVGLSVSNRAVEYRDTGATGTGTIAHSIEVTAILGLPGGGVVTTGRDFIIRVSHANGTQDRVLMDISSVVTDLALIDGGQQMMVLTESGQFLIYETANWTLEQDLSISSDGMIHSMAILSDGRIAMGTHHGHLHILNGTDYSEIDHFTGLGNLVGLHELTPDSFLTLASFLGSSQVLLFDVDSDGDGVVDSDDPFPNDSTQQVDSDGDGYGDNQLGNNPDKWPSDPSQWVDSDGDGRGDNPEGTNGDQFPSNPDQYADTDGDGYGDNSLGLEGDHFPDDASQWFDTDGDGLGDNLEGTDPDNCPTSPGDSHEDRNGCPDSDADGYSDPSGDFLACTAAAPNGADFYPMDATQWCDTDDDSYGDNLSGNKPDWCPAEWGNSTRGIYFDTDENKYVTVQRFGCPDQDGDGYEDSGERDGLTDWSTDPTEWVDSDRDGVGDNSDWDDLDPTVATEEEYCAKNPEDYAVCTTVVVTDNSTGGSEEEKDPSESRNALIKEFLVYGGGIGVGLIASILILWGLIGLVRSTMAKRSPDAQYSHQDATKELQADEEGEEFTTRGGITQEKGWEGEALGDGITEDQLWDMASDLDEEQPSVAPDSSDFEDDESISDEESDTPTSPPSEPPVEEAEPDEPDEPEAPPEPELEATPAPSDSPASTSEEMPPGAPPLPDGGLPAGWTTEQWVYYGHQWWDAKNQE</sequence>
<accession>A0A075G4L1</accession>
<dbReference type="EMBL" id="KF900550">
    <property type="protein sequence ID" value="AIE98935.1"/>
    <property type="molecule type" value="Genomic_DNA"/>
</dbReference>
<feature type="region of interest" description="Disordered" evidence="1">
    <location>
        <begin position="671"/>
        <end position="709"/>
    </location>
</feature>
<feature type="region of interest" description="Disordered" evidence="1">
    <location>
        <begin position="727"/>
        <end position="816"/>
    </location>
</feature>
<feature type="compositionally biased region" description="Acidic residues" evidence="1">
    <location>
        <begin position="763"/>
        <end position="783"/>
    </location>
</feature>
<dbReference type="InterPro" id="IPR015943">
    <property type="entry name" value="WD40/YVTN_repeat-like_dom_sf"/>
</dbReference>
<protein>
    <submittedName>
        <fullName evidence="3">Thrombospondin type 3 repeat family protein</fullName>
    </submittedName>
</protein>
<dbReference type="AlphaFoldDB" id="A0A075G4L1"/>
<evidence type="ECO:0000256" key="1">
    <source>
        <dbReference type="SAM" id="MobiDB-lite"/>
    </source>
</evidence>
<dbReference type="SUPFAM" id="SSF69322">
    <property type="entry name" value="Tricorn protease domain 2"/>
    <property type="match status" value="1"/>
</dbReference>
<dbReference type="Gene3D" id="2.130.10.10">
    <property type="entry name" value="YVTN repeat-like/Quinoprotein amine dehydrogenase"/>
    <property type="match status" value="1"/>
</dbReference>
<feature type="compositionally biased region" description="Acidic residues" evidence="1">
    <location>
        <begin position="739"/>
        <end position="753"/>
    </location>
</feature>
<name>A0A075G4L1_9EURY</name>
<keyword evidence="2" id="KW-1133">Transmembrane helix</keyword>
<feature type="transmembrane region" description="Helical" evidence="2">
    <location>
        <begin position="638"/>
        <end position="660"/>
    </location>
</feature>
<organism evidence="3">
    <name type="scientific">uncultured marine group II/III euryarchaeote KM3_102_D05</name>
    <dbReference type="NCBI Taxonomy" id="1457845"/>
    <lineage>
        <taxon>Archaea</taxon>
        <taxon>Methanobacteriati</taxon>
        <taxon>Methanobacteriota</taxon>
        <taxon>environmental samples</taxon>
    </lineage>
</organism>
<reference evidence="3" key="1">
    <citation type="journal article" date="2014" name="Genome Biol. Evol.">
        <title>Pangenome evidence for extensive interdomain horizontal transfer affecting lineage core and shell genes in uncultured planktonic thaumarchaeota and euryarchaeota.</title>
        <authorList>
            <person name="Deschamps P."/>
            <person name="Zivanovic Y."/>
            <person name="Moreira D."/>
            <person name="Rodriguez-Valera F."/>
            <person name="Lopez-Garcia P."/>
        </authorList>
    </citation>
    <scope>NUCLEOTIDE SEQUENCE</scope>
</reference>
<feature type="compositionally biased region" description="Polar residues" evidence="1">
    <location>
        <begin position="384"/>
        <end position="396"/>
    </location>
</feature>
<keyword evidence="2" id="KW-0472">Membrane</keyword>
<feature type="region of interest" description="Disordered" evidence="1">
    <location>
        <begin position="330"/>
        <end position="473"/>
    </location>
</feature>